<evidence type="ECO:0000256" key="5">
    <source>
        <dbReference type="ARBA" id="ARBA00023136"/>
    </source>
</evidence>
<keyword evidence="4 6" id="KW-1133">Transmembrane helix</keyword>
<evidence type="ECO:0000313" key="7">
    <source>
        <dbReference type="EMBL" id="EPS61228.1"/>
    </source>
</evidence>
<dbReference type="Proteomes" id="UP000015453">
    <property type="component" value="Unassembled WGS sequence"/>
</dbReference>
<dbReference type="EMBL" id="AUSU01006996">
    <property type="protein sequence ID" value="EPS61228.1"/>
    <property type="molecule type" value="Genomic_DNA"/>
</dbReference>
<feature type="transmembrane region" description="Helical" evidence="6">
    <location>
        <begin position="15"/>
        <end position="37"/>
    </location>
</feature>
<evidence type="ECO:0000256" key="4">
    <source>
        <dbReference type="ARBA" id="ARBA00022989"/>
    </source>
</evidence>
<feature type="non-terminal residue" evidence="7">
    <location>
        <position position="1"/>
    </location>
</feature>
<evidence type="ECO:0008006" key="9">
    <source>
        <dbReference type="Google" id="ProtNLM"/>
    </source>
</evidence>
<feature type="transmembrane region" description="Helical" evidence="6">
    <location>
        <begin position="49"/>
        <end position="68"/>
    </location>
</feature>
<keyword evidence="8" id="KW-1185">Reference proteome</keyword>
<comment type="similarity">
    <text evidence="2">Belongs to the plant DMP1 protein family.</text>
</comment>
<gene>
    <name evidence="7" type="ORF">M569_13571</name>
</gene>
<sequence length="181" mass="19352">KTPAKSAAQAAFEGIASLIRLLPTGTVFAFQFLNPVLTNDGKCHVSNKYLSGILIAICGLSCFVSSFTDSYTDGSGNRRYGIATRTGLWPGSPVGGEDLSSYRLTVGDFVHAFFALDVFAVVALLDPNSVRCFYPSFETTQRALVMALPPVIGAISGTVFVIFPNRRHGIGYPSDDKSKTS</sequence>
<keyword evidence="3 6" id="KW-0812">Transmembrane</keyword>
<evidence type="ECO:0000256" key="2">
    <source>
        <dbReference type="ARBA" id="ARBA00008707"/>
    </source>
</evidence>
<dbReference type="GO" id="GO:0010256">
    <property type="term" value="P:endomembrane system organization"/>
    <property type="evidence" value="ECO:0007669"/>
    <property type="project" value="TreeGrafter"/>
</dbReference>
<dbReference type="GO" id="GO:0005737">
    <property type="term" value="C:cytoplasm"/>
    <property type="evidence" value="ECO:0007669"/>
    <property type="project" value="UniProtKB-ARBA"/>
</dbReference>
<dbReference type="PANTHER" id="PTHR31621">
    <property type="entry name" value="PROTEIN DMP3"/>
    <property type="match status" value="1"/>
</dbReference>
<feature type="transmembrane region" description="Helical" evidence="6">
    <location>
        <begin position="145"/>
        <end position="163"/>
    </location>
</feature>
<dbReference type="GO" id="GO:0016020">
    <property type="term" value="C:membrane"/>
    <property type="evidence" value="ECO:0007669"/>
    <property type="project" value="UniProtKB-SubCell"/>
</dbReference>
<protein>
    <recommendedName>
        <fullName evidence="9">DUF679 domain membrane protein 2</fullName>
    </recommendedName>
</protein>
<evidence type="ECO:0000256" key="6">
    <source>
        <dbReference type="SAM" id="Phobius"/>
    </source>
</evidence>
<proteinExistence type="inferred from homology"/>
<reference evidence="7 8" key="1">
    <citation type="journal article" date="2013" name="BMC Genomics">
        <title>The miniature genome of a carnivorous plant Genlisea aurea contains a low number of genes and short non-coding sequences.</title>
        <authorList>
            <person name="Leushkin E.V."/>
            <person name="Sutormin R.A."/>
            <person name="Nabieva E.R."/>
            <person name="Penin A.A."/>
            <person name="Kondrashov A.S."/>
            <person name="Logacheva M.D."/>
        </authorList>
    </citation>
    <scope>NUCLEOTIDE SEQUENCE [LARGE SCALE GENOMIC DNA]</scope>
</reference>
<dbReference type="PANTHER" id="PTHR31621:SF66">
    <property type="entry name" value="PROTEIN DMP2"/>
    <property type="match status" value="1"/>
</dbReference>
<keyword evidence="5 6" id="KW-0472">Membrane</keyword>
<comment type="caution">
    <text evidence="7">The sequence shown here is derived from an EMBL/GenBank/DDBJ whole genome shotgun (WGS) entry which is preliminary data.</text>
</comment>
<evidence type="ECO:0000256" key="3">
    <source>
        <dbReference type="ARBA" id="ARBA00022692"/>
    </source>
</evidence>
<evidence type="ECO:0000256" key="1">
    <source>
        <dbReference type="ARBA" id="ARBA00004141"/>
    </source>
</evidence>
<feature type="non-terminal residue" evidence="7">
    <location>
        <position position="181"/>
    </location>
</feature>
<evidence type="ECO:0000313" key="8">
    <source>
        <dbReference type="Proteomes" id="UP000015453"/>
    </source>
</evidence>
<dbReference type="InterPro" id="IPR007770">
    <property type="entry name" value="DMP"/>
</dbReference>
<organism evidence="7 8">
    <name type="scientific">Genlisea aurea</name>
    <dbReference type="NCBI Taxonomy" id="192259"/>
    <lineage>
        <taxon>Eukaryota</taxon>
        <taxon>Viridiplantae</taxon>
        <taxon>Streptophyta</taxon>
        <taxon>Embryophyta</taxon>
        <taxon>Tracheophyta</taxon>
        <taxon>Spermatophyta</taxon>
        <taxon>Magnoliopsida</taxon>
        <taxon>eudicotyledons</taxon>
        <taxon>Gunneridae</taxon>
        <taxon>Pentapetalae</taxon>
        <taxon>asterids</taxon>
        <taxon>lamiids</taxon>
        <taxon>Lamiales</taxon>
        <taxon>Lentibulariaceae</taxon>
        <taxon>Genlisea</taxon>
    </lineage>
</organism>
<accession>S8DEL2</accession>
<dbReference type="AlphaFoldDB" id="S8DEL2"/>
<name>S8DEL2_9LAMI</name>
<comment type="subcellular location">
    <subcellularLocation>
        <location evidence="1">Membrane</location>
        <topology evidence="1">Multi-pass membrane protein</topology>
    </subcellularLocation>
</comment>
<dbReference type="Pfam" id="PF05078">
    <property type="entry name" value="DUF679"/>
    <property type="match status" value="1"/>
</dbReference>
<dbReference type="OrthoDB" id="1928191at2759"/>